<dbReference type="Proteomes" id="UP000002051">
    <property type="component" value="Unassembled WGS sequence"/>
</dbReference>
<dbReference type="EnsemblPlants" id="AES60802">
    <property type="protein sequence ID" value="AES60802"/>
    <property type="gene ID" value="MTR_1g071050"/>
</dbReference>
<evidence type="ECO:0000313" key="3">
    <source>
        <dbReference type="Proteomes" id="UP000002051"/>
    </source>
</evidence>
<evidence type="ECO:0000313" key="1">
    <source>
        <dbReference type="EMBL" id="AES60802.1"/>
    </source>
</evidence>
<dbReference type="PaxDb" id="3880-AES60802"/>
<evidence type="ECO:0000313" key="2">
    <source>
        <dbReference type="EnsemblPlants" id="AES60802"/>
    </source>
</evidence>
<dbReference type="AlphaFoldDB" id="G7ICP4"/>
<reference evidence="1 3" key="1">
    <citation type="journal article" date="2011" name="Nature">
        <title>The Medicago genome provides insight into the evolution of rhizobial symbioses.</title>
        <authorList>
            <person name="Young N.D."/>
            <person name="Debelle F."/>
            <person name="Oldroyd G.E."/>
            <person name="Geurts R."/>
            <person name="Cannon S.B."/>
            <person name="Udvardi M.K."/>
            <person name="Benedito V.A."/>
            <person name="Mayer K.F."/>
            <person name="Gouzy J."/>
            <person name="Schoof H."/>
            <person name="Van de Peer Y."/>
            <person name="Proost S."/>
            <person name="Cook D.R."/>
            <person name="Meyers B.C."/>
            <person name="Spannagl M."/>
            <person name="Cheung F."/>
            <person name="De Mita S."/>
            <person name="Krishnakumar V."/>
            <person name="Gundlach H."/>
            <person name="Zhou S."/>
            <person name="Mudge J."/>
            <person name="Bharti A.K."/>
            <person name="Murray J.D."/>
            <person name="Naoumkina M.A."/>
            <person name="Rosen B."/>
            <person name="Silverstein K.A."/>
            <person name="Tang H."/>
            <person name="Rombauts S."/>
            <person name="Zhao P.X."/>
            <person name="Zhou P."/>
            <person name="Barbe V."/>
            <person name="Bardou P."/>
            <person name="Bechner M."/>
            <person name="Bellec A."/>
            <person name="Berger A."/>
            <person name="Berges H."/>
            <person name="Bidwell S."/>
            <person name="Bisseling T."/>
            <person name="Choisne N."/>
            <person name="Couloux A."/>
            <person name="Denny R."/>
            <person name="Deshpande S."/>
            <person name="Dai X."/>
            <person name="Doyle J.J."/>
            <person name="Dudez A.M."/>
            <person name="Farmer A.D."/>
            <person name="Fouteau S."/>
            <person name="Franken C."/>
            <person name="Gibelin C."/>
            <person name="Gish J."/>
            <person name="Goldstein S."/>
            <person name="Gonzalez A.J."/>
            <person name="Green P.J."/>
            <person name="Hallab A."/>
            <person name="Hartog M."/>
            <person name="Hua A."/>
            <person name="Humphray S.J."/>
            <person name="Jeong D.H."/>
            <person name="Jing Y."/>
            <person name="Jocker A."/>
            <person name="Kenton S.M."/>
            <person name="Kim D.J."/>
            <person name="Klee K."/>
            <person name="Lai H."/>
            <person name="Lang C."/>
            <person name="Lin S."/>
            <person name="Macmil S.L."/>
            <person name="Magdelenat G."/>
            <person name="Matthews L."/>
            <person name="McCorrison J."/>
            <person name="Monaghan E.L."/>
            <person name="Mun J.H."/>
            <person name="Najar F.Z."/>
            <person name="Nicholson C."/>
            <person name="Noirot C."/>
            <person name="O'Bleness M."/>
            <person name="Paule C.R."/>
            <person name="Poulain J."/>
            <person name="Prion F."/>
            <person name="Qin B."/>
            <person name="Qu C."/>
            <person name="Retzel E.F."/>
            <person name="Riddle C."/>
            <person name="Sallet E."/>
            <person name="Samain S."/>
            <person name="Samson N."/>
            <person name="Sanders I."/>
            <person name="Saurat O."/>
            <person name="Scarpelli C."/>
            <person name="Schiex T."/>
            <person name="Segurens B."/>
            <person name="Severin A.J."/>
            <person name="Sherrier D.J."/>
            <person name="Shi R."/>
            <person name="Sims S."/>
            <person name="Singer S.R."/>
            <person name="Sinharoy S."/>
            <person name="Sterck L."/>
            <person name="Viollet A."/>
            <person name="Wang B.B."/>
            <person name="Wang K."/>
            <person name="Wang M."/>
            <person name="Wang X."/>
            <person name="Warfsmann J."/>
            <person name="Weissenbach J."/>
            <person name="White D.D."/>
            <person name="White J.D."/>
            <person name="Wiley G.B."/>
            <person name="Wincker P."/>
            <person name="Xing Y."/>
            <person name="Yang L."/>
            <person name="Yao Z."/>
            <person name="Ying F."/>
            <person name="Zhai J."/>
            <person name="Zhou L."/>
            <person name="Zuber A."/>
            <person name="Denarie J."/>
            <person name="Dixon R.A."/>
            <person name="May G.D."/>
            <person name="Schwartz D.C."/>
            <person name="Rogers J."/>
            <person name="Quetier F."/>
            <person name="Town C.D."/>
            <person name="Roe B.A."/>
        </authorList>
    </citation>
    <scope>NUCLEOTIDE SEQUENCE [LARGE SCALE GENOMIC DNA]</scope>
    <source>
        <strain evidence="1">A17</strain>
        <strain evidence="2 3">cv. Jemalong A17</strain>
    </source>
</reference>
<dbReference type="EMBL" id="CM001217">
    <property type="protein sequence ID" value="AES60802.1"/>
    <property type="molecule type" value="Genomic_DNA"/>
</dbReference>
<reference evidence="2" key="3">
    <citation type="submission" date="2015-04" db="UniProtKB">
        <authorList>
            <consortium name="EnsemblPlants"/>
        </authorList>
    </citation>
    <scope>IDENTIFICATION</scope>
    <source>
        <strain evidence="2">cv. Jemalong A17</strain>
    </source>
</reference>
<proteinExistence type="predicted"/>
<sequence length="51" mass="5855">MPDFLNFCALKDVSLGWIEVHIDTLKNQTSLSAVKIRKFGISKPHEYNFSD</sequence>
<accession>G7ICP4</accession>
<name>G7ICP4_MEDTR</name>
<protein>
    <submittedName>
        <fullName evidence="1 2">Uncharacterized protein</fullName>
    </submittedName>
</protein>
<organism evidence="1 3">
    <name type="scientific">Medicago truncatula</name>
    <name type="common">Barrel medic</name>
    <name type="synonym">Medicago tribuloides</name>
    <dbReference type="NCBI Taxonomy" id="3880"/>
    <lineage>
        <taxon>Eukaryota</taxon>
        <taxon>Viridiplantae</taxon>
        <taxon>Streptophyta</taxon>
        <taxon>Embryophyta</taxon>
        <taxon>Tracheophyta</taxon>
        <taxon>Spermatophyta</taxon>
        <taxon>Magnoliopsida</taxon>
        <taxon>eudicotyledons</taxon>
        <taxon>Gunneridae</taxon>
        <taxon>Pentapetalae</taxon>
        <taxon>rosids</taxon>
        <taxon>fabids</taxon>
        <taxon>Fabales</taxon>
        <taxon>Fabaceae</taxon>
        <taxon>Papilionoideae</taxon>
        <taxon>50 kb inversion clade</taxon>
        <taxon>NPAAA clade</taxon>
        <taxon>Hologalegina</taxon>
        <taxon>IRL clade</taxon>
        <taxon>Trifolieae</taxon>
        <taxon>Medicago</taxon>
    </lineage>
</organism>
<reference evidence="1 3" key="2">
    <citation type="journal article" date="2014" name="BMC Genomics">
        <title>An improved genome release (version Mt4.0) for the model legume Medicago truncatula.</title>
        <authorList>
            <person name="Tang H."/>
            <person name="Krishnakumar V."/>
            <person name="Bidwell S."/>
            <person name="Rosen B."/>
            <person name="Chan A."/>
            <person name="Zhou S."/>
            <person name="Gentzbittel L."/>
            <person name="Childs K.L."/>
            <person name="Yandell M."/>
            <person name="Gundlach H."/>
            <person name="Mayer K.F."/>
            <person name="Schwartz D.C."/>
            <person name="Town C.D."/>
        </authorList>
    </citation>
    <scope>GENOME REANNOTATION</scope>
    <source>
        <strain evidence="2 3">cv. Jemalong A17</strain>
    </source>
</reference>
<gene>
    <name evidence="1" type="ordered locus">MTR_1g071050</name>
</gene>
<keyword evidence="3" id="KW-1185">Reference proteome</keyword>
<dbReference type="HOGENOM" id="CLU_3109375_0_0_1"/>